<comment type="caution">
    <text evidence="1">The sequence shown here is derived from an EMBL/GenBank/DDBJ whole genome shotgun (WGS) entry which is preliminary data.</text>
</comment>
<name>A0A562THL8_9HYPH</name>
<sequence length="161" mass="17678">MKSLIVSGLLIAAGTSGVSASGIPSVGDFYLIARTDAGMFRSSHKIFKRPSRGLHEVVYCNRTYWVRPYTVAWSEIQVEGGWHVRVEYNQGKGWFPICEDPERQVSLKDIGIDLNPREVAYDTGDQSSGASRFGEIGRTFRALNGSSATTDANKTDATANR</sequence>
<dbReference type="EMBL" id="VLLF01000001">
    <property type="protein sequence ID" value="TWI93062.1"/>
    <property type="molecule type" value="Genomic_DNA"/>
</dbReference>
<protein>
    <submittedName>
        <fullName evidence="1">Uncharacterized protein</fullName>
    </submittedName>
</protein>
<dbReference type="Proteomes" id="UP000320593">
    <property type="component" value="Unassembled WGS sequence"/>
</dbReference>
<organism evidence="1 2">
    <name type="scientific">Roseibium hamelinense</name>
    <dbReference type="NCBI Taxonomy" id="150831"/>
    <lineage>
        <taxon>Bacteria</taxon>
        <taxon>Pseudomonadati</taxon>
        <taxon>Pseudomonadota</taxon>
        <taxon>Alphaproteobacteria</taxon>
        <taxon>Hyphomicrobiales</taxon>
        <taxon>Stappiaceae</taxon>
        <taxon>Roseibium</taxon>
    </lineage>
</organism>
<proteinExistence type="predicted"/>
<accession>A0A562THL8</accession>
<dbReference type="AlphaFoldDB" id="A0A562THL8"/>
<evidence type="ECO:0000313" key="2">
    <source>
        <dbReference type="Proteomes" id="UP000320593"/>
    </source>
</evidence>
<keyword evidence="2" id="KW-1185">Reference proteome</keyword>
<evidence type="ECO:0000313" key="1">
    <source>
        <dbReference type="EMBL" id="TWI93062.1"/>
    </source>
</evidence>
<gene>
    <name evidence="1" type="ORF">JM93_00616</name>
</gene>
<dbReference type="RefSeq" id="WP_155213857.1">
    <property type="nucleotide sequence ID" value="NZ_SMLY01000087.1"/>
</dbReference>
<reference evidence="1 2" key="1">
    <citation type="submission" date="2019-07" db="EMBL/GenBank/DDBJ databases">
        <title>Genomic Encyclopedia of Archaeal and Bacterial Type Strains, Phase II (KMG-II): from individual species to whole genera.</title>
        <authorList>
            <person name="Goeker M."/>
        </authorList>
    </citation>
    <scope>NUCLEOTIDE SEQUENCE [LARGE SCALE GENOMIC DNA]</scope>
    <source>
        <strain evidence="1 2">ATCC BAA-252</strain>
    </source>
</reference>